<evidence type="ECO:0000313" key="1">
    <source>
        <dbReference type="EMBL" id="KAH1091471.1"/>
    </source>
</evidence>
<name>A0A9D3VPI6_9ROSI</name>
<accession>A0A9D3VPI6</accession>
<organism evidence="1 2">
    <name type="scientific">Gossypium stocksii</name>
    <dbReference type="NCBI Taxonomy" id="47602"/>
    <lineage>
        <taxon>Eukaryota</taxon>
        <taxon>Viridiplantae</taxon>
        <taxon>Streptophyta</taxon>
        <taxon>Embryophyta</taxon>
        <taxon>Tracheophyta</taxon>
        <taxon>Spermatophyta</taxon>
        <taxon>Magnoliopsida</taxon>
        <taxon>eudicotyledons</taxon>
        <taxon>Gunneridae</taxon>
        <taxon>Pentapetalae</taxon>
        <taxon>rosids</taxon>
        <taxon>malvids</taxon>
        <taxon>Malvales</taxon>
        <taxon>Malvaceae</taxon>
        <taxon>Malvoideae</taxon>
        <taxon>Gossypium</taxon>
    </lineage>
</organism>
<dbReference type="Proteomes" id="UP000828251">
    <property type="component" value="Unassembled WGS sequence"/>
</dbReference>
<dbReference type="AlphaFoldDB" id="A0A9D3VPI6"/>
<dbReference type="EMBL" id="JAIQCV010000006">
    <property type="protein sequence ID" value="KAH1091471.1"/>
    <property type="molecule type" value="Genomic_DNA"/>
</dbReference>
<comment type="caution">
    <text evidence="1">The sequence shown here is derived from an EMBL/GenBank/DDBJ whole genome shotgun (WGS) entry which is preliminary data.</text>
</comment>
<dbReference type="OrthoDB" id="1002480at2759"/>
<evidence type="ECO:0000313" key="2">
    <source>
        <dbReference type="Proteomes" id="UP000828251"/>
    </source>
</evidence>
<protein>
    <submittedName>
        <fullName evidence="1">Uncharacterized protein</fullName>
    </submittedName>
</protein>
<reference evidence="1 2" key="1">
    <citation type="journal article" date="2021" name="Plant Biotechnol. J.">
        <title>Multi-omics assisted identification of the key and species-specific regulatory components of drought-tolerant mechanisms in Gossypium stocksii.</title>
        <authorList>
            <person name="Yu D."/>
            <person name="Ke L."/>
            <person name="Zhang D."/>
            <person name="Wu Y."/>
            <person name="Sun Y."/>
            <person name="Mei J."/>
            <person name="Sun J."/>
            <person name="Sun Y."/>
        </authorList>
    </citation>
    <scope>NUCLEOTIDE SEQUENCE [LARGE SCALE GENOMIC DNA]</scope>
    <source>
        <strain evidence="2">cv. E1</strain>
        <tissue evidence="1">Leaf</tissue>
    </source>
</reference>
<proteinExistence type="predicted"/>
<sequence>MADSLSDFASHAKVWNRSVYGFIGARKKYLLRSLGNIQKAMDWSSFRRLIDLELEIQDELENVLNHEELLWRQKARCDWLHFGDCNTRYFHSHTM</sequence>
<keyword evidence="2" id="KW-1185">Reference proteome</keyword>
<gene>
    <name evidence="1" type="ORF">J1N35_018728</name>
</gene>